<dbReference type="STRING" id="1356854.N007_08515"/>
<dbReference type="PROSITE" id="PS50005">
    <property type="entry name" value="TPR"/>
    <property type="match status" value="1"/>
</dbReference>
<accession>T0D280</accession>
<dbReference type="InterPro" id="IPR019734">
    <property type="entry name" value="TPR_rpt"/>
</dbReference>
<dbReference type="AlphaFoldDB" id="T0D280"/>
<protein>
    <submittedName>
        <fullName evidence="1">Tetratricopeptide repeat protein</fullName>
    </submittedName>
</protein>
<dbReference type="Pfam" id="PF13432">
    <property type="entry name" value="TPR_16"/>
    <property type="match status" value="1"/>
</dbReference>
<dbReference type="RefSeq" id="WP_021296766.1">
    <property type="nucleotide sequence ID" value="NZ_AURB01000134.1"/>
</dbReference>
<dbReference type="Gene3D" id="1.25.40.10">
    <property type="entry name" value="Tetratricopeptide repeat domain"/>
    <property type="match status" value="1"/>
</dbReference>
<dbReference type="EMBL" id="CP080467">
    <property type="protein sequence ID" value="UNO47349.1"/>
    <property type="molecule type" value="Genomic_DNA"/>
</dbReference>
<proteinExistence type="predicted"/>
<reference evidence="2" key="1">
    <citation type="journal article" date="2022" name="G3 (Bethesda)">
        <title>Unveiling the complete genome sequence of Alicyclobacillus acidoterrestris DSM 3922T, a taint-producing strain.</title>
        <authorList>
            <person name="Leonardo I.C."/>
            <person name="Barreto Crespo M.T."/>
            <person name="Gaspar F.B."/>
        </authorList>
    </citation>
    <scope>NUCLEOTIDE SEQUENCE [LARGE SCALE GENOMIC DNA]</scope>
    <source>
        <strain evidence="2">DSM 3922</strain>
    </source>
</reference>
<evidence type="ECO:0000313" key="1">
    <source>
        <dbReference type="EMBL" id="UNO47349.1"/>
    </source>
</evidence>
<keyword evidence="2" id="KW-1185">Reference proteome</keyword>
<dbReference type="KEGG" id="aaco:K1I37_11480"/>
<dbReference type="eggNOG" id="COG4235">
    <property type="taxonomic scope" value="Bacteria"/>
</dbReference>
<evidence type="ECO:0000313" key="2">
    <source>
        <dbReference type="Proteomes" id="UP000829401"/>
    </source>
</evidence>
<accession>A0A9E7CQ97</accession>
<dbReference type="SMART" id="SM00028">
    <property type="entry name" value="TPR"/>
    <property type="match status" value="2"/>
</dbReference>
<name>T0D280_ALIAG</name>
<dbReference type="SUPFAM" id="SSF48452">
    <property type="entry name" value="TPR-like"/>
    <property type="match status" value="1"/>
</dbReference>
<dbReference type="OrthoDB" id="2377103at2"/>
<sequence>MAAKRLIQAAYAYLYIGDFAEAKAAFERAIQAEPNNPHVYFCASVTAHRSGDYASAKAYIQKAMKLSPGVPLYESYYDAICASSAVEEAKWRYVEGYVSEAISLLKEATRQDPLNEDAQNMLAELIALHCSWREGDAPREDIDESKHSSYCSCGCKGKDGS</sequence>
<dbReference type="InterPro" id="IPR011990">
    <property type="entry name" value="TPR-like_helical_dom_sf"/>
</dbReference>
<gene>
    <name evidence="1" type="ORF">K1I37_11480</name>
</gene>
<organism evidence="1 2">
    <name type="scientific">Alicyclobacillus acidoterrestris (strain ATCC 49025 / DSM 3922 / CIP 106132 / NCIMB 13137 / GD3B)</name>
    <dbReference type="NCBI Taxonomy" id="1356854"/>
    <lineage>
        <taxon>Bacteria</taxon>
        <taxon>Bacillati</taxon>
        <taxon>Bacillota</taxon>
        <taxon>Bacilli</taxon>
        <taxon>Bacillales</taxon>
        <taxon>Alicyclobacillaceae</taxon>
        <taxon>Alicyclobacillus</taxon>
    </lineage>
</organism>
<dbReference type="Proteomes" id="UP000829401">
    <property type="component" value="Chromosome"/>
</dbReference>